<sequence>MGKKVFLLQDIADAGKKYLTDRGYQVEIGSKTDDATIVKEAQGAEALIVRTYACDKEIIDALPDVKIIARHGVGYDNIDIKEAARVHKWVTNTPLANADSVAETTIMMILATAKNLSNNIEQTKLGHYDYRNTHQGLDIEGLTLGIIGYGKIGKKVAEKISGFGMNVLIYDPITKNSEFGEVTSREELIKQSDFISLHLPANEKTNGSFGEKEFAAMKRTAYLINLARGSIVDESALINAIKNKQIAGAGLDVYSKEPLPLDNPLYSFNNVILTPHIGSNTTKTMDRMALHAAMEVDRVLSGGSPKWPVNHIE</sequence>
<dbReference type="InterPro" id="IPR029752">
    <property type="entry name" value="D-isomer_DH_CS1"/>
</dbReference>
<dbReference type="Gene3D" id="3.40.50.720">
    <property type="entry name" value="NAD(P)-binding Rossmann-like Domain"/>
    <property type="match status" value="2"/>
</dbReference>
<dbReference type="InterPro" id="IPR050857">
    <property type="entry name" value="D-2-hydroxyacid_DH"/>
</dbReference>
<feature type="domain" description="D-isomer specific 2-hydroxyacid dehydrogenase catalytic" evidence="6">
    <location>
        <begin position="5"/>
        <end position="310"/>
    </location>
</feature>
<protein>
    <recommendedName>
        <fullName evidence="10">3-phosphoglycerate dehydrogenase</fullName>
    </recommendedName>
</protein>
<dbReference type="PROSITE" id="PS00065">
    <property type="entry name" value="D_2_HYDROXYACID_DH_1"/>
    <property type="match status" value="1"/>
</dbReference>
<dbReference type="SUPFAM" id="SSF51735">
    <property type="entry name" value="NAD(P)-binding Rossmann-fold domains"/>
    <property type="match status" value="1"/>
</dbReference>
<dbReference type="InterPro" id="IPR006140">
    <property type="entry name" value="D-isomer_DH_NAD-bd"/>
</dbReference>
<evidence type="ECO:0000259" key="7">
    <source>
        <dbReference type="Pfam" id="PF02826"/>
    </source>
</evidence>
<dbReference type="PANTHER" id="PTHR42789">
    <property type="entry name" value="D-ISOMER SPECIFIC 2-HYDROXYACID DEHYDROGENASE FAMILY PROTEIN (AFU_ORTHOLOGUE AFUA_6G10090)"/>
    <property type="match status" value="1"/>
</dbReference>
<evidence type="ECO:0000256" key="5">
    <source>
        <dbReference type="RuleBase" id="RU003719"/>
    </source>
</evidence>
<dbReference type="InterPro" id="IPR036291">
    <property type="entry name" value="NAD(P)-bd_dom_sf"/>
</dbReference>
<keyword evidence="3 5" id="KW-0560">Oxidoreductase</keyword>
<dbReference type="PANTHER" id="PTHR42789:SF1">
    <property type="entry name" value="D-ISOMER SPECIFIC 2-HYDROXYACID DEHYDROGENASE FAMILY PROTEIN (AFU_ORTHOLOGUE AFUA_6G10090)"/>
    <property type="match status" value="1"/>
</dbReference>
<keyword evidence="2" id="KW-0028">Amino-acid biosynthesis</keyword>
<dbReference type="GO" id="GO:0016616">
    <property type="term" value="F:oxidoreductase activity, acting on the CH-OH group of donors, NAD or NADP as acceptor"/>
    <property type="evidence" value="ECO:0007669"/>
    <property type="project" value="InterPro"/>
</dbReference>
<keyword evidence="9" id="KW-1185">Reference proteome</keyword>
<name>A0A161XSU1_SECCO</name>
<evidence type="ECO:0000313" key="8">
    <source>
        <dbReference type="EMBL" id="KZL38881.1"/>
    </source>
</evidence>
<evidence type="ECO:0000256" key="3">
    <source>
        <dbReference type="ARBA" id="ARBA00023002"/>
    </source>
</evidence>
<dbReference type="Proteomes" id="UP000076480">
    <property type="component" value="Unassembled WGS sequence"/>
</dbReference>
<comment type="caution">
    <text evidence="8">The sequence shown here is derived from an EMBL/GenBank/DDBJ whole genome shotgun (WGS) entry which is preliminary data.</text>
</comment>
<dbReference type="RefSeq" id="WP_056996048.1">
    <property type="nucleotide sequence ID" value="NZ_JYDC01000059.1"/>
</dbReference>
<accession>A0A161XSU1</accession>
<evidence type="ECO:0000256" key="2">
    <source>
        <dbReference type="ARBA" id="ARBA00022605"/>
    </source>
</evidence>
<comment type="similarity">
    <text evidence="1 5">Belongs to the D-isomer specific 2-hydroxyacid dehydrogenase family.</text>
</comment>
<dbReference type="FunFam" id="3.40.50.720:FF:000203">
    <property type="entry name" value="D-3-phosphoglycerate dehydrogenase (SerA)"/>
    <property type="match status" value="1"/>
</dbReference>
<dbReference type="InterPro" id="IPR029753">
    <property type="entry name" value="D-isomer_DH_CS"/>
</dbReference>
<reference evidence="8 9" key="1">
    <citation type="submission" date="2015-02" db="EMBL/GenBank/DDBJ databases">
        <title>Draft genome sequence of Lactobacillus collinoides CUPV2371 isolated from a natural cider, the first genome sequence of a strain of this species.</title>
        <authorList>
            <person name="Puertas A.I."/>
            <person name="Spano G."/>
            <person name="Capozzi V."/>
            <person name="Lamontanara A."/>
            <person name="Orru L."/>
            <person name="Duenas M.T."/>
        </authorList>
    </citation>
    <scope>NUCLEOTIDE SEQUENCE [LARGE SCALE GENOMIC DNA]</scope>
    <source>
        <strain evidence="8 9">237</strain>
    </source>
</reference>
<feature type="domain" description="D-isomer specific 2-hydroxyacid dehydrogenase NAD-binding" evidence="7">
    <location>
        <begin position="106"/>
        <end position="278"/>
    </location>
</feature>
<keyword evidence="4" id="KW-0520">NAD</keyword>
<gene>
    <name evidence="8" type="ORF">TY91_11245</name>
</gene>
<dbReference type="OrthoDB" id="9805416at2"/>
<dbReference type="PATRIC" id="fig|33960.6.peg.2871"/>
<dbReference type="SUPFAM" id="SSF52283">
    <property type="entry name" value="Formate/glycerate dehydrogenase catalytic domain-like"/>
    <property type="match status" value="1"/>
</dbReference>
<organism evidence="8 9">
    <name type="scientific">Secundilactobacillus collinoides</name>
    <name type="common">Lactobacillus collinoides</name>
    <dbReference type="NCBI Taxonomy" id="33960"/>
    <lineage>
        <taxon>Bacteria</taxon>
        <taxon>Bacillati</taxon>
        <taxon>Bacillota</taxon>
        <taxon>Bacilli</taxon>
        <taxon>Lactobacillales</taxon>
        <taxon>Lactobacillaceae</taxon>
        <taxon>Secundilactobacillus</taxon>
    </lineage>
</organism>
<dbReference type="Pfam" id="PF00389">
    <property type="entry name" value="2-Hacid_dh"/>
    <property type="match status" value="1"/>
</dbReference>
<evidence type="ECO:0000256" key="4">
    <source>
        <dbReference type="ARBA" id="ARBA00023027"/>
    </source>
</evidence>
<dbReference type="CDD" id="cd12173">
    <property type="entry name" value="PGDH_4"/>
    <property type="match status" value="1"/>
</dbReference>
<proteinExistence type="inferred from homology"/>
<evidence type="ECO:0000256" key="1">
    <source>
        <dbReference type="ARBA" id="ARBA00005854"/>
    </source>
</evidence>
<dbReference type="GO" id="GO:0051287">
    <property type="term" value="F:NAD binding"/>
    <property type="evidence" value="ECO:0007669"/>
    <property type="project" value="InterPro"/>
</dbReference>
<evidence type="ECO:0008006" key="10">
    <source>
        <dbReference type="Google" id="ProtNLM"/>
    </source>
</evidence>
<dbReference type="InterPro" id="IPR006139">
    <property type="entry name" value="D-isomer_2_OHA_DH_cat_dom"/>
</dbReference>
<dbReference type="PROSITE" id="PS00671">
    <property type="entry name" value="D_2_HYDROXYACID_DH_3"/>
    <property type="match status" value="1"/>
</dbReference>
<evidence type="ECO:0000259" key="6">
    <source>
        <dbReference type="Pfam" id="PF00389"/>
    </source>
</evidence>
<dbReference type="EMBL" id="JYDC01000059">
    <property type="protein sequence ID" value="KZL38881.1"/>
    <property type="molecule type" value="Genomic_DNA"/>
</dbReference>
<dbReference type="GO" id="GO:0008652">
    <property type="term" value="P:amino acid biosynthetic process"/>
    <property type="evidence" value="ECO:0007669"/>
    <property type="project" value="UniProtKB-KW"/>
</dbReference>
<evidence type="ECO:0000313" key="9">
    <source>
        <dbReference type="Proteomes" id="UP000076480"/>
    </source>
</evidence>
<dbReference type="Pfam" id="PF02826">
    <property type="entry name" value="2-Hacid_dh_C"/>
    <property type="match status" value="1"/>
</dbReference>
<dbReference type="AlphaFoldDB" id="A0A161XSU1"/>